<protein>
    <submittedName>
        <fullName evidence="3">Heterokaryon incompatibility protein-domain-containing protein</fullName>
    </submittedName>
</protein>
<proteinExistence type="predicted"/>
<evidence type="ECO:0000313" key="3">
    <source>
        <dbReference type="EMBL" id="KAK9421443.1"/>
    </source>
</evidence>
<dbReference type="InterPro" id="IPR010730">
    <property type="entry name" value="HET"/>
</dbReference>
<evidence type="ECO:0000313" key="4">
    <source>
        <dbReference type="Proteomes" id="UP001408356"/>
    </source>
</evidence>
<dbReference type="PANTHER" id="PTHR24148:SF73">
    <property type="entry name" value="HET DOMAIN PROTEIN (AFU_ORTHOLOGUE AFUA_8G01020)"/>
    <property type="match status" value="1"/>
</dbReference>
<reference evidence="3 4" key="1">
    <citation type="journal article" date="2024" name="J. Plant Pathol.">
        <title>Sequence and assembly of the genome of Seiridium unicorne, isolate CBS 538.82, causal agent of cypress canker disease.</title>
        <authorList>
            <person name="Scali E."/>
            <person name="Rocca G.D."/>
            <person name="Danti R."/>
            <person name="Garbelotto M."/>
            <person name="Barberini S."/>
            <person name="Baroncelli R."/>
            <person name="Emiliani G."/>
        </authorList>
    </citation>
    <scope>NUCLEOTIDE SEQUENCE [LARGE SCALE GENOMIC DNA]</scope>
    <source>
        <strain evidence="3 4">BM-138-508</strain>
    </source>
</reference>
<gene>
    <name evidence="3" type="ORF">SUNI508_05678</name>
</gene>
<dbReference type="Proteomes" id="UP001408356">
    <property type="component" value="Unassembled WGS sequence"/>
</dbReference>
<sequence length="132" mass="14877">MLSGSEGEAQDSEEEDDTDGGDEDEDDEDYDDEEMGEDDEMGELMEEYGEDVYDDDYLNSYEALSDSLENLRSKLERRVLWVDAVCINPDGVSEKGRQVSLMGMIYGLAKTVTVWLGPGEMTVMPPLHYLKI</sequence>
<dbReference type="PANTHER" id="PTHR24148">
    <property type="entry name" value="ANKYRIN REPEAT DOMAIN-CONTAINING PROTEIN 39 HOMOLOG-RELATED"/>
    <property type="match status" value="1"/>
</dbReference>
<dbReference type="InterPro" id="IPR052895">
    <property type="entry name" value="HetReg/Transcr_Mod"/>
</dbReference>
<name>A0ABR2V3F6_9PEZI</name>
<accession>A0ABR2V3F6</accession>
<feature type="domain" description="Heterokaryon incompatibility" evidence="2">
    <location>
        <begin position="54"/>
        <end position="121"/>
    </location>
</feature>
<keyword evidence="4" id="KW-1185">Reference proteome</keyword>
<feature type="compositionally biased region" description="Acidic residues" evidence="1">
    <location>
        <begin position="8"/>
        <end position="50"/>
    </location>
</feature>
<evidence type="ECO:0000259" key="2">
    <source>
        <dbReference type="Pfam" id="PF06985"/>
    </source>
</evidence>
<dbReference type="EMBL" id="JARVKF010000179">
    <property type="protein sequence ID" value="KAK9421443.1"/>
    <property type="molecule type" value="Genomic_DNA"/>
</dbReference>
<organism evidence="3 4">
    <name type="scientific">Seiridium unicorne</name>
    <dbReference type="NCBI Taxonomy" id="138068"/>
    <lineage>
        <taxon>Eukaryota</taxon>
        <taxon>Fungi</taxon>
        <taxon>Dikarya</taxon>
        <taxon>Ascomycota</taxon>
        <taxon>Pezizomycotina</taxon>
        <taxon>Sordariomycetes</taxon>
        <taxon>Xylariomycetidae</taxon>
        <taxon>Amphisphaeriales</taxon>
        <taxon>Sporocadaceae</taxon>
        <taxon>Seiridium</taxon>
    </lineage>
</organism>
<feature type="region of interest" description="Disordered" evidence="1">
    <location>
        <begin position="1"/>
        <end position="50"/>
    </location>
</feature>
<comment type="caution">
    <text evidence="3">The sequence shown here is derived from an EMBL/GenBank/DDBJ whole genome shotgun (WGS) entry which is preliminary data.</text>
</comment>
<evidence type="ECO:0000256" key="1">
    <source>
        <dbReference type="SAM" id="MobiDB-lite"/>
    </source>
</evidence>
<dbReference type="Pfam" id="PF06985">
    <property type="entry name" value="HET"/>
    <property type="match status" value="1"/>
</dbReference>